<dbReference type="SUPFAM" id="SSF52402">
    <property type="entry name" value="Adenine nucleotide alpha hydrolases-like"/>
    <property type="match status" value="1"/>
</dbReference>
<accession>A0A5N6N5X5</accession>
<dbReference type="PANTHER" id="PTHR47382:SF1">
    <property type="entry name" value="USPA DOMAIN-CONTAINING PROTEIN"/>
    <property type="match status" value="1"/>
</dbReference>
<evidence type="ECO:0000313" key="2">
    <source>
        <dbReference type="EMBL" id="KAD4385689.1"/>
    </source>
</evidence>
<feature type="region of interest" description="Disordered" evidence="1">
    <location>
        <begin position="64"/>
        <end position="102"/>
    </location>
</feature>
<feature type="compositionally biased region" description="Basic and acidic residues" evidence="1">
    <location>
        <begin position="79"/>
        <end position="102"/>
    </location>
</feature>
<gene>
    <name evidence="2" type="ORF">E3N88_25858</name>
</gene>
<evidence type="ECO:0000256" key="1">
    <source>
        <dbReference type="SAM" id="MobiDB-lite"/>
    </source>
</evidence>
<dbReference type="PANTHER" id="PTHR47382">
    <property type="entry name" value="U-BOX DOMAIN-CONTAINING PROTEIN 52-LIKE"/>
    <property type="match status" value="1"/>
</dbReference>
<protein>
    <recommendedName>
        <fullName evidence="4">UspA domain-containing protein</fullName>
    </recommendedName>
</protein>
<proteinExistence type="predicted"/>
<dbReference type="AlphaFoldDB" id="A0A5N6N5X5"/>
<dbReference type="OrthoDB" id="1898565at2759"/>
<name>A0A5N6N5X5_9ASTR</name>
<evidence type="ECO:0000313" key="3">
    <source>
        <dbReference type="Proteomes" id="UP000326396"/>
    </source>
</evidence>
<organism evidence="2 3">
    <name type="scientific">Mikania micrantha</name>
    <name type="common">bitter vine</name>
    <dbReference type="NCBI Taxonomy" id="192012"/>
    <lineage>
        <taxon>Eukaryota</taxon>
        <taxon>Viridiplantae</taxon>
        <taxon>Streptophyta</taxon>
        <taxon>Embryophyta</taxon>
        <taxon>Tracheophyta</taxon>
        <taxon>Spermatophyta</taxon>
        <taxon>Magnoliopsida</taxon>
        <taxon>eudicotyledons</taxon>
        <taxon>Gunneridae</taxon>
        <taxon>Pentapetalae</taxon>
        <taxon>asterids</taxon>
        <taxon>campanulids</taxon>
        <taxon>Asterales</taxon>
        <taxon>Asteraceae</taxon>
        <taxon>Asteroideae</taxon>
        <taxon>Heliantheae alliance</taxon>
        <taxon>Eupatorieae</taxon>
        <taxon>Mikania</taxon>
    </lineage>
</organism>
<evidence type="ECO:0008006" key="4">
    <source>
        <dbReference type="Google" id="ProtNLM"/>
    </source>
</evidence>
<feature type="compositionally biased region" description="Polar residues" evidence="1">
    <location>
        <begin position="64"/>
        <end position="78"/>
    </location>
</feature>
<comment type="caution">
    <text evidence="2">The sequence shown here is derived from an EMBL/GenBank/DDBJ whole genome shotgun (WGS) entry which is preliminary data.</text>
</comment>
<sequence length="276" mass="31153">MSPEIVEVEDQLERISRDAVDVFVAVGKHDLVVIKWAVDHVAPGARLFLHPRLQVHPRLALGTSTMVRSTTSRAATESVTEKKQQRGSDGRRGERIRRPARGDNKERRCYDLDYARRPFSANEERSQLSKEQVQIYINEENNKRRNLLQKYIRLCADAKIAVETMLIESNTTTKAILDLIQVANITNLVIGTKQTPSLRRLRKGPSKGEFIKKNAPDFCEVSVICNGKQVTIGQQLQVPGVTPSDTTPTSQNGLKVAHSQLERKFFECSCFSRKVD</sequence>
<keyword evidence="3" id="KW-1185">Reference proteome</keyword>
<dbReference type="Proteomes" id="UP000326396">
    <property type="component" value="Linkage Group LG3"/>
</dbReference>
<dbReference type="EMBL" id="SZYD01000013">
    <property type="protein sequence ID" value="KAD4385689.1"/>
    <property type="molecule type" value="Genomic_DNA"/>
</dbReference>
<reference evidence="2 3" key="1">
    <citation type="submission" date="2019-05" db="EMBL/GenBank/DDBJ databases">
        <title>Mikania micrantha, genome provides insights into the molecular mechanism of rapid growth.</title>
        <authorList>
            <person name="Liu B."/>
        </authorList>
    </citation>
    <scope>NUCLEOTIDE SEQUENCE [LARGE SCALE GENOMIC DNA]</scope>
    <source>
        <strain evidence="2">NLD-2019</strain>
        <tissue evidence="2">Leaf</tissue>
    </source>
</reference>